<dbReference type="GO" id="GO:0005637">
    <property type="term" value="C:nuclear inner membrane"/>
    <property type="evidence" value="ECO:0007669"/>
    <property type="project" value="UniProtKB-SubCell"/>
</dbReference>
<keyword evidence="5" id="KW-0539">Nucleus</keyword>
<dbReference type="GeneID" id="36586371"/>
<sequence length="751" mass="83914">MAQRGQVLASTTIHHNTFWLSSKTQSHGLMASSLRRKNLVCFYCNKRSDIKYDGFLTQWECTKCDSVNFLDEHGDITDPPVATETAAPIDLKYTIPRPDSPSSQVSDSMLFCTTCLKNQHLYTASLAQYHIETDPNHSQYRDLERKYFAYRKSLEKRYPQVCEDCEPRVLERMREAGRTAKADHLRRLMERSRARKSATVTQLSFSGFINSAGKWLSYVGLLGQILWNIMALVAVAQHDHPEALESLLRSSLVSPLEGAIQISTSRDWARFSLLCSVSSIWWNPMFKQMNSGFMNHIKGFGDWYKLQFLLVVIRSLFYYIMGTGVFANPFSAVSTGAHIFFPCFVTLLAFRAARSLRVDMSPLWASTPEKLPNVGPRSVSPNQGVDSMADALDQIAATPSKRSRQSSPPSPPSPVTYRLQGYPKRIQSQLPSTKIVPASNLLPPGRTSPSLLEMTQAESVRYLATGEVPVRHQHRYTGNRVDEMEWSPSQSQSQHRAFNPPRSLQRQTQLFNEAPTGDQSSPFWYKVPPAPIAPAQRLRNPPNQPRLRVSSQETKENFFNNITHRKSIEGAEVDRIPLLKNEVPRQGVEFAQQKFFPPQAPSEAGNTLADLLTSFSLGNSETESPSPAEAGSTTRHTCQSLALFLGLFFWNHTLFNLTEHSRNVMVTVMIVCALIGIRTVLDNTTFRRPGTKMTPAEGIGACLGGLEAAAALYGFSEIIAGNGDCENCASMGTILTGGMMVHEIWLAFFGH</sequence>
<evidence type="ECO:0000256" key="3">
    <source>
        <dbReference type="ARBA" id="ARBA00022989"/>
    </source>
</evidence>
<evidence type="ECO:0000256" key="6">
    <source>
        <dbReference type="SAM" id="MobiDB-lite"/>
    </source>
</evidence>
<dbReference type="PANTHER" id="PTHR28538:SF1">
    <property type="entry name" value="INTEGRAL INNER NUCLEAR MEMBRANE PROTEIN IMA1"/>
    <property type="match status" value="1"/>
</dbReference>
<keyword evidence="2" id="KW-0812">Transmembrane</keyword>
<dbReference type="Proteomes" id="UP000235371">
    <property type="component" value="Unassembled WGS sequence"/>
</dbReference>
<dbReference type="GO" id="GO:0044732">
    <property type="term" value="C:mitotic spindle pole body"/>
    <property type="evidence" value="ECO:0007669"/>
    <property type="project" value="TreeGrafter"/>
</dbReference>
<keyword evidence="3" id="KW-1133">Transmembrane helix</keyword>
<protein>
    <recommendedName>
        <fullName evidence="7">Ima1 N-terminal domain-containing protein</fullName>
    </recommendedName>
</protein>
<evidence type="ECO:0000256" key="4">
    <source>
        <dbReference type="ARBA" id="ARBA00023136"/>
    </source>
</evidence>
<dbReference type="InterPro" id="IPR018617">
    <property type="entry name" value="Ima1_N"/>
</dbReference>
<feature type="domain" description="Ima1 N-terminal" evidence="7">
    <location>
        <begin position="40"/>
        <end position="169"/>
    </location>
</feature>
<reference evidence="8 9" key="1">
    <citation type="submission" date="2016-04" db="EMBL/GenBank/DDBJ databases">
        <title>A degradative enzymes factory behind the ericoid mycorrhizal symbiosis.</title>
        <authorList>
            <consortium name="DOE Joint Genome Institute"/>
            <person name="Martino E."/>
            <person name="Morin E."/>
            <person name="Grelet G."/>
            <person name="Kuo A."/>
            <person name="Kohler A."/>
            <person name="Daghino S."/>
            <person name="Barry K."/>
            <person name="Choi C."/>
            <person name="Cichocki N."/>
            <person name="Clum A."/>
            <person name="Copeland A."/>
            <person name="Hainaut M."/>
            <person name="Haridas S."/>
            <person name="Labutti K."/>
            <person name="Lindquist E."/>
            <person name="Lipzen A."/>
            <person name="Khouja H.-R."/>
            <person name="Murat C."/>
            <person name="Ohm R."/>
            <person name="Olson A."/>
            <person name="Spatafora J."/>
            <person name="Veneault-Fourrey C."/>
            <person name="Henrissat B."/>
            <person name="Grigoriev I."/>
            <person name="Martin F."/>
            <person name="Perotto S."/>
        </authorList>
    </citation>
    <scope>NUCLEOTIDE SEQUENCE [LARGE SCALE GENOMIC DNA]</scope>
    <source>
        <strain evidence="8 9">E</strain>
    </source>
</reference>
<dbReference type="GO" id="GO:0034506">
    <property type="term" value="C:chromosome, centromeric core domain"/>
    <property type="evidence" value="ECO:0007669"/>
    <property type="project" value="TreeGrafter"/>
</dbReference>
<dbReference type="GO" id="GO:0034992">
    <property type="term" value="C:microtubule organizing center attachment site"/>
    <property type="evidence" value="ECO:0007669"/>
    <property type="project" value="TreeGrafter"/>
</dbReference>
<keyword evidence="9" id="KW-1185">Reference proteome</keyword>
<accession>A0A2J6T141</accession>
<name>A0A2J6T141_9HELO</name>
<organism evidence="8 9">
    <name type="scientific">Hyaloscypha bicolor E</name>
    <dbReference type="NCBI Taxonomy" id="1095630"/>
    <lineage>
        <taxon>Eukaryota</taxon>
        <taxon>Fungi</taxon>
        <taxon>Dikarya</taxon>
        <taxon>Ascomycota</taxon>
        <taxon>Pezizomycotina</taxon>
        <taxon>Leotiomycetes</taxon>
        <taxon>Helotiales</taxon>
        <taxon>Hyaloscyphaceae</taxon>
        <taxon>Hyaloscypha</taxon>
        <taxon>Hyaloscypha bicolor</taxon>
    </lineage>
</organism>
<dbReference type="GO" id="GO:0071765">
    <property type="term" value="P:nuclear inner membrane organization"/>
    <property type="evidence" value="ECO:0007669"/>
    <property type="project" value="InterPro"/>
</dbReference>
<evidence type="ECO:0000256" key="1">
    <source>
        <dbReference type="ARBA" id="ARBA00004473"/>
    </source>
</evidence>
<dbReference type="EMBL" id="KZ613847">
    <property type="protein sequence ID" value="PMD56745.1"/>
    <property type="molecule type" value="Genomic_DNA"/>
</dbReference>
<dbReference type="OrthoDB" id="5966927at2759"/>
<dbReference type="InParanoid" id="A0A2J6T141"/>
<gene>
    <name evidence="8" type="ORF">K444DRAFT_593250</name>
</gene>
<dbReference type="InterPro" id="IPR042321">
    <property type="entry name" value="Ima1"/>
</dbReference>
<evidence type="ECO:0000313" key="8">
    <source>
        <dbReference type="EMBL" id="PMD56745.1"/>
    </source>
</evidence>
<dbReference type="STRING" id="1095630.A0A2J6T141"/>
<dbReference type="RefSeq" id="XP_024733649.1">
    <property type="nucleotide sequence ID" value="XM_024878294.1"/>
</dbReference>
<evidence type="ECO:0000256" key="2">
    <source>
        <dbReference type="ARBA" id="ARBA00022692"/>
    </source>
</evidence>
<evidence type="ECO:0000256" key="5">
    <source>
        <dbReference type="ARBA" id="ARBA00023242"/>
    </source>
</evidence>
<comment type="subcellular location">
    <subcellularLocation>
        <location evidence="1">Nucleus inner membrane</location>
        <topology evidence="1">Multi-pass membrane protein</topology>
    </subcellularLocation>
</comment>
<dbReference type="AlphaFoldDB" id="A0A2J6T141"/>
<dbReference type="Pfam" id="PF09779">
    <property type="entry name" value="Ima1_N"/>
    <property type="match status" value="1"/>
</dbReference>
<proteinExistence type="predicted"/>
<dbReference type="PANTHER" id="PTHR28538">
    <property type="entry name" value="INTEGRAL INNER NUCLEAR MEMBRANE PROTEIN IMA1"/>
    <property type="match status" value="1"/>
</dbReference>
<evidence type="ECO:0000313" key="9">
    <source>
        <dbReference type="Proteomes" id="UP000235371"/>
    </source>
</evidence>
<keyword evidence="4" id="KW-0472">Membrane</keyword>
<evidence type="ECO:0000259" key="7">
    <source>
        <dbReference type="Pfam" id="PF09779"/>
    </source>
</evidence>
<feature type="region of interest" description="Disordered" evidence="6">
    <location>
        <begin position="397"/>
        <end position="418"/>
    </location>
</feature>